<evidence type="ECO:0000313" key="4">
    <source>
        <dbReference type="Proteomes" id="UP000298030"/>
    </source>
</evidence>
<dbReference type="EMBL" id="QPFP01000067">
    <property type="protein sequence ID" value="TEB24362.1"/>
    <property type="molecule type" value="Genomic_DNA"/>
</dbReference>
<feature type="compositionally biased region" description="Polar residues" evidence="1">
    <location>
        <begin position="184"/>
        <end position="195"/>
    </location>
</feature>
<reference evidence="3 4" key="1">
    <citation type="journal article" date="2019" name="Nat. Ecol. Evol.">
        <title>Megaphylogeny resolves global patterns of mushroom evolution.</title>
        <authorList>
            <person name="Varga T."/>
            <person name="Krizsan K."/>
            <person name="Foldi C."/>
            <person name="Dima B."/>
            <person name="Sanchez-Garcia M."/>
            <person name="Sanchez-Ramirez S."/>
            <person name="Szollosi G.J."/>
            <person name="Szarkandi J.G."/>
            <person name="Papp V."/>
            <person name="Albert L."/>
            <person name="Andreopoulos W."/>
            <person name="Angelini C."/>
            <person name="Antonin V."/>
            <person name="Barry K.W."/>
            <person name="Bougher N.L."/>
            <person name="Buchanan P."/>
            <person name="Buyck B."/>
            <person name="Bense V."/>
            <person name="Catcheside P."/>
            <person name="Chovatia M."/>
            <person name="Cooper J."/>
            <person name="Damon W."/>
            <person name="Desjardin D."/>
            <person name="Finy P."/>
            <person name="Geml J."/>
            <person name="Haridas S."/>
            <person name="Hughes K."/>
            <person name="Justo A."/>
            <person name="Karasinski D."/>
            <person name="Kautmanova I."/>
            <person name="Kiss B."/>
            <person name="Kocsube S."/>
            <person name="Kotiranta H."/>
            <person name="LaButti K.M."/>
            <person name="Lechner B.E."/>
            <person name="Liimatainen K."/>
            <person name="Lipzen A."/>
            <person name="Lukacs Z."/>
            <person name="Mihaltcheva S."/>
            <person name="Morgado L.N."/>
            <person name="Niskanen T."/>
            <person name="Noordeloos M.E."/>
            <person name="Ohm R.A."/>
            <person name="Ortiz-Santana B."/>
            <person name="Ovrebo C."/>
            <person name="Racz N."/>
            <person name="Riley R."/>
            <person name="Savchenko A."/>
            <person name="Shiryaev A."/>
            <person name="Soop K."/>
            <person name="Spirin V."/>
            <person name="Szebenyi C."/>
            <person name="Tomsovsky M."/>
            <person name="Tulloss R.E."/>
            <person name="Uehling J."/>
            <person name="Grigoriev I.V."/>
            <person name="Vagvolgyi C."/>
            <person name="Papp T."/>
            <person name="Martin F.M."/>
            <person name="Miettinen O."/>
            <person name="Hibbett D.S."/>
            <person name="Nagy L.G."/>
        </authorList>
    </citation>
    <scope>NUCLEOTIDE SEQUENCE [LARGE SCALE GENOMIC DNA]</scope>
    <source>
        <strain evidence="3 4">FP101781</strain>
    </source>
</reference>
<dbReference type="InterPro" id="IPR041232">
    <property type="entry name" value="NPL"/>
</dbReference>
<organism evidence="3 4">
    <name type="scientific">Coprinellus micaceus</name>
    <name type="common">Glistening ink-cap mushroom</name>
    <name type="synonym">Coprinus micaceus</name>
    <dbReference type="NCBI Taxonomy" id="71717"/>
    <lineage>
        <taxon>Eukaryota</taxon>
        <taxon>Fungi</taxon>
        <taxon>Dikarya</taxon>
        <taxon>Basidiomycota</taxon>
        <taxon>Agaricomycotina</taxon>
        <taxon>Agaricomycetes</taxon>
        <taxon>Agaricomycetidae</taxon>
        <taxon>Agaricales</taxon>
        <taxon>Agaricineae</taxon>
        <taxon>Psathyrellaceae</taxon>
        <taxon>Coprinellus</taxon>
    </lineage>
</organism>
<feature type="domain" description="Nucleoplasmin-like" evidence="2">
    <location>
        <begin position="73"/>
        <end position="165"/>
    </location>
</feature>
<evidence type="ECO:0000256" key="1">
    <source>
        <dbReference type="SAM" id="MobiDB-lite"/>
    </source>
</evidence>
<dbReference type="Pfam" id="PF17800">
    <property type="entry name" value="NPL"/>
    <property type="match status" value="1"/>
</dbReference>
<gene>
    <name evidence="3" type="ORF">FA13DRAFT_1714681</name>
</gene>
<dbReference type="AlphaFoldDB" id="A0A4Y7SRF2"/>
<comment type="caution">
    <text evidence="3">The sequence shown here is derived from an EMBL/GenBank/DDBJ whole genome shotgun (WGS) entry which is preliminary data.</text>
</comment>
<accession>A0A4Y7SRF2</accession>
<name>A0A4Y7SRF2_COPMI</name>
<protein>
    <recommendedName>
        <fullName evidence="2">Nucleoplasmin-like domain-containing protein</fullName>
    </recommendedName>
</protein>
<dbReference type="Proteomes" id="UP000298030">
    <property type="component" value="Unassembled WGS sequence"/>
</dbReference>
<keyword evidence="4" id="KW-1185">Reference proteome</keyword>
<feature type="region of interest" description="Disordered" evidence="1">
    <location>
        <begin position="177"/>
        <end position="278"/>
    </location>
</feature>
<evidence type="ECO:0000259" key="2">
    <source>
        <dbReference type="Pfam" id="PF17800"/>
    </source>
</evidence>
<sequence length="278" mass="30007">MPSSPAPADRRRALICPRMVDLKTPAEQQIGDTQPHVGTHSAALKLGTFGFGPLLDNRPYDGDYKMISSWLRSVTISPGKWKRIHPPDSLTITNAALSSKRPNSEDAGPDPRGCLEVIRDPNQQKEHGTLASFVPLVVPLRFRIVAKQEYWIRVKGPYEVDLLGHTYPEGTRDPLDMFAGSITVRPSSGKNTDSGAPSPAPTKAESAKPGKKTASASAPKRKHSESSNVQERRSQPLARKKTRSMASVAGTEGSGYAGSPGPANDYGSEDEINGQWGD</sequence>
<evidence type="ECO:0000313" key="3">
    <source>
        <dbReference type="EMBL" id="TEB24362.1"/>
    </source>
</evidence>
<proteinExistence type="predicted"/>